<evidence type="ECO:0000313" key="2">
    <source>
        <dbReference type="EMBL" id="MFC7336346.1"/>
    </source>
</evidence>
<evidence type="ECO:0008006" key="4">
    <source>
        <dbReference type="Google" id="ProtNLM"/>
    </source>
</evidence>
<protein>
    <recommendedName>
        <fullName evidence="4">DUF2834 domain-containing protein</fullName>
    </recommendedName>
</protein>
<feature type="transmembrane region" description="Helical" evidence="1">
    <location>
        <begin position="12"/>
        <end position="33"/>
    </location>
</feature>
<feature type="transmembrane region" description="Helical" evidence="1">
    <location>
        <begin position="83"/>
        <end position="107"/>
    </location>
</feature>
<keyword evidence="3" id="KW-1185">Reference proteome</keyword>
<keyword evidence="1" id="KW-0472">Membrane</keyword>
<sequence length="127" mass="14209">MEKHDPKFEGLAKALLIAVLASLVVTISGRYAILFYPNTEELQTMELGRRFFIGLWAVLSFIVNIVLAVWLHTMAAADNRPKLTWTTLGLFGGLWAPVLYFVIPIYAAHVRREAPSDNPDDGAKHDN</sequence>
<keyword evidence="1" id="KW-1133">Transmembrane helix</keyword>
<name>A0ABW2L1Y7_9BACT</name>
<gene>
    <name evidence="2" type="ORF">ACFQY0_04085</name>
</gene>
<keyword evidence="1" id="KW-0812">Transmembrane</keyword>
<organism evidence="2 3">
    <name type="scientific">Haloferula chungangensis</name>
    <dbReference type="NCBI Taxonomy" id="1048331"/>
    <lineage>
        <taxon>Bacteria</taxon>
        <taxon>Pseudomonadati</taxon>
        <taxon>Verrucomicrobiota</taxon>
        <taxon>Verrucomicrobiia</taxon>
        <taxon>Verrucomicrobiales</taxon>
        <taxon>Verrucomicrobiaceae</taxon>
        <taxon>Haloferula</taxon>
    </lineage>
</organism>
<evidence type="ECO:0000256" key="1">
    <source>
        <dbReference type="SAM" id="Phobius"/>
    </source>
</evidence>
<reference evidence="3" key="1">
    <citation type="journal article" date="2019" name="Int. J. Syst. Evol. Microbiol.">
        <title>The Global Catalogue of Microorganisms (GCM) 10K type strain sequencing project: providing services to taxonomists for standard genome sequencing and annotation.</title>
        <authorList>
            <consortium name="The Broad Institute Genomics Platform"/>
            <consortium name="The Broad Institute Genome Sequencing Center for Infectious Disease"/>
            <person name="Wu L."/>
            <person name="Ma J."/>
        </authorList>
    </citation>
    <scope>NUCLEOTIDE SEQUENCE [LARGE SCALE GENOMIC DNA]</scope>
    <source>
        <strain evidence="3">CGMCC 4.1467</strain>
    </source>
</reference>
<dbReference type="Proteomes" id="UP001596472">
    <property type="component" value="Unassembled WGS sequence"/>
</dbReference>
<accession>A0ABW2L1Y7</accession>
<proteinExistence type="predicted"/>
<evidence type="ECO:0000313" key="3">
    <source>
        <dbReference type="Proteomes" id="UP001596472"/>
    </source>
</evidence>
<dbReference type="RefSeq" id="WP_379709387.1">
    <property type="nucleotide sequence ID" value="NZ_JBHTBS010000001.1"/>
</dbReference>
<feature type="transmembrane region" description="Helical" evidence="1">
    <location>
        <begin position="53"/>
        <end position="71"/>
    </location>
</feature>
<comment type="caution">
    <text evidence="2">The sequence shown here is derived from an EMBL/GenBank/DDBJ whole genome shotgun (WGS) entry which is preliminary data.</text>
</comment>
<dbReference type="EMBL" id="JBHTBS010000001">
    <property type="protein sequence ID" value="MFC7336346.1"/>
    <property type="molecule type" value="Genomic_DNA"/>
</dbReference>